<evidence type="ECO:0000259" key="1">
    <source>
        <dbReference type="Pfam" id="PF12770"/>
    </source>
</evidence>
<reference evidence="2 3" key="1">
    <citation type="submission" date="2016-11" db="EMBL/GenBank/DDBJ databases">
        <title>Draft Genome Sequences of Nine Cyanobacterial Strains from Diverse Habitats.</title>
        <authorList>
            <person name="Zhu T."/>
            <person name="Hou S."/>
            <person name="Lu X."/>
            <person name="Hess W.R."/>
        </authorList>
    </citation>
    <scope>NUCLEOTIDE SEQUENCE [LARGE SCALE GENOMIC DNA]</scope>
    <source>
        <strain evidence="2 3">IAM M-71</strain>
    </source>
</reference>
<dbReference type="OrthoDB" id="446317at2"/>
<organism evidence="2 3">
    <name type="scientific">[Phormidium ambiguum] IAM M-71</name>
    <dbReference type="NCBI Taxonomy" id="454136"/>
    <lineage>
        <taxon>Bacteria</taxon>
        <taxon>Bacillati</taxon>
        <taxon>Cyanobacteriota</taxon>
        <taxon>Cyanophyceae</taxon>
        <taxon>Oscillatoriophycideae</taxon>
        <taxon>Aerosakkonematales</taxon>
        <taxon>Aerosakkonemataceae</taxon>
        <taxon>Floridanema</taxon>
    </lineage>
</organism>
<dbReference type="InterPro" id="IPR011990">
    <property type="entry name" value="TPR-like_helical_dom_sf"/>
</dbReference>
<dbReference type="Gene3D" id="1.25.40.10">
    <property type="entry name" value="Tetratricopeptide repeat domain"/>
    <property type="match status" value="1"/>
</dbReference>
<dbReference type="PANTHER" id="PTHR10098:SF112">
    <property type="entry name" value="SLR0380 PROTEIN"/>
    <property type="match status" value="1"/>
</dbReference>
<dbReference type="PANTHER" id="PTHR10098">
    <property type="entry name" value="RAPSYN-RELATED"/>
    <property type="match status" value="1"/>
</dbReference>
<dbReference type="AlphaFoldDB" id="A0A1U7I3U2"/>
<dbReference type="STRING" id="454136.NIES2119_30145"/>
<name>A0A1U7I3U2_9CYAN</name>
<evidence type="ECO:0000313" key="3">
    <source>
        <dbReference type="Proteomes" id="UP000185860"/>
    </source>
</evidence>
<evidence type="ECO:0000313" key="2">
    <source>
        <dbReference type="EMBL" id="OKH30837.1"/>
    </source>
</evidence>
<dbReference type="Pfam" id="PF12770">
    <property type="entry name" value="CHAT"/>
    <property type="match status" value="1"/>
</dbReference>
<proteinExistence type="predicted"/>
<sequence length="817" mass="92442">MARKSHSLLRLYRTFKRWLSWLLIATVCAFLCIVRSPTLANTPNLQNTQPQEITNNLLKKAEHLQASGYYRRACVTLLESLSLPAQECKVLMRDESSSLVTERLANLSNSPGNTAVLVNLGNVLRVVGALKNSEAVLQKSLVISRSLQSNSELSTTLVSLGNTQVALGKREENYNNQKTAQTAYTDALKYYQEAIATSNTLLVNLQAKLNLLNLLTETSVTASIEDLPRQIQLQIDRLPVAKEVTYARLDLARSLTCLKLQHLKIETKSEYLPPIARICSHSNNTLPEFDTYSWQDIAQQLAIGIQQSKTFSDSRIESYALGQLGELYEITQQWSNAQILTEQALRLAQSIQAWDIAYRWQWQLGRLKIKGQQDITNALKNYTAAFDTLQILRKDLRVLAPDVQFNFRDEIEPVYRELVDLLLQAAETDNQENLIKARNVIESLQLAELNNFFREYCLTTKPQQIDLIDPNAAVIYPVILPNRLEVIVSLPDKSLLHHAINVSEEEVNETVVKFQKILVNPLNSIQTFKTASQKLYDWLLKPVEDNLEMEYSQEKSQIKTLVFVLDGALRNIPIASLYNGKNYLVERYAIALAPSLQLLDPKTLAPEQMYALIGGLVDAPSFKKDGFDFNTLQNVSYELNEISKQLPKIRELPQEKFNLNNIQNQVSSSNFSIVHLATHGKFSSNPDETFILAWDEQIKVKELDKLLRQQNQPQSEPIELLVLSACQTAQGDNRAALGLAGVAVRAGARSTIASLWQVNDASTANLMSLFYQNYKKPQVTKAEALRQAQLTLLRDYPDTDYTKPYYWAAFVIIGNWF</sequence>
<gene>
    <name evidence="2" type="ORF">NIES2119_30145</name>
</gene>
<dbReference type="InterPro" id="IPR024983">
    <property type="entry name" value="CHAT_dom"/>
</dbReference>
<protein>
    <recommendedName>
        <fullName evidence="1">CHAT domain-containing protein</fullName>
    </recommendedName>
</protein>
<dbReference type="RefSeq" id="WP_073597183.1">
    <property type="nucleotide sequence ID" value="NZ_MRCE01000058.1"/>
</dbReference>
<comment type="caution">
    <text evidence="2">The sequence shown here is derived from an EMBL/GenBank/DDBJ whole genome shotgun (WGS) entry which is preliminary data.</text>
</comment>
<dbReference type="SUPFAM" id="SSF48452">
    <property type="entry name" value="TPR-like"/>
    <property type="match status" value="1"/>
</dbReference>
<dbReference type="EMBL" id="MRCE01000058">
    <property type="protein sequence ID" value="OKH30837.1"/>
    <property type="molecule type" value="Genomic_DNA"/>
</dbReference>
<dbReference type="Proteomes" id="UP000185860">
    <property type="component" value="Unassembled WGS sequence"/>
</dbReference>
<feature type="domain" description="CHAT" evidence="1">
    <location>
        <begin position="531"/>
        <end position="815"/>
    </location>
</feature>
<accession>A0A1U7I3U2</accession>